<dbReference type="PANTHER" id="PTHR43280">
    <property type="entry name" value="ARAC-FAMILY TRANSCRIPTIONAL REGULATOR"/>
    <property type="match status" value="1"/>
</dbReference>
<evidence type="ECO:0000256" key="2">
    <source>
        <dbReference type="ARBA" id="ARBA00023125"/>
    </source>
</evidence>
<dbReference type="Pfam" id="PF12833">
    <property type="entry name" value="HTH_18"/>
    <property type="match status" value="1"/>
</dbReference>
<gene>
    <name evidence="5" type="ORF">FYJ51_08180</name>
</gene>
<dbReference type="InterPro" id="IPR014710">
    <property type="entry name" value="RmlC-like_jellyroll"/>
</dbReference>
<evidence type="ECO:0000256" key="1">
    <source>
        <dbReference type="ARBA" id="ARBA00023015"/>
    </source>
</evidence>
<comment type="caution">
    <text evidence="5">The sequence shown here is derived from an EMBL/GenBank/DDBJ whole genome shotgun (WGS) entry which is preliminary data.</text>
</comment>
<dbReference type="PANTHER" id="PTHR43280:SF28">
    <property type="entry name" value="HTH-TYPE TRANSCRIPTIONAL ACTIVATOR RHAS"/>
    <property type="match status" value="1"/>
</dbReference>
<dbReference type="Pfam" id="PF07883">
    <property type="entry name" value="Cupin_2"/>
    <property type="match status" value="1"/>
</dbReference>
<keyword evidence="6" id="KW-1185">Reference proteome</keyword>
<dbReference type="SUPFAM" id="SSF46689">
    <property type="entry name" value="Homeodomain-like"/>
    <property type="match status" value="2"/>
</dbReference>
<reference evidence="5 6" key="1">
    <citation type="submission" date="2019-08" db="EMBL/GenBank/DDBJ databases">
        <title>In-depth cultivation of the pig gut microbiome towards novel bacterial diversity and tailored functional studies.</title>
        <authorList>
            <person name="Wylensek D."/>
            <person name="Hitch T.C.A."/>
            <person name="Clavel T."/>
        </authorList>
    </citation>
    <scope>NUCLEOTIDE SEQUENCE [LARGE SCALE GENOMIC DNA]</scope>
    <source>
        <strain evidence="5 6">Oil+RF-744-GAM-WT-6</strain>
    </source>
</reference>
<sequence>MNRTEEKSFEKFLKAASSSGQNNMVNLSVTYLHPDLEIYLADRTLPAETDLCLNMHYHDDFEWCRVLEGTVYFRILRKTIAVSAGETLFINSKVPHCFCGTKDCGSHYEIMLGKPHAVSSGFLNDEIDGLVHDDRFPFHVAQPVSQVYSEDLEQMLKLSEQKPPEYEFEVAACWLKMLRQIIRIQKNEDTASEPIRNHDMDVLREMLSFIGENYSSDLDLDEIARAGRISRSKCTKIFRAILNISPSEFVQRYRLKQAAGLIANTDLRISEISSSCGFNQQSYFNRVFLRQFGITPLEMRKQYRSMDSARRADFADDVADNQQHADR</sequence>
<dbReference type="InterPro" id="IPR009057">
    <property type="entry name" value="Homeodomain-like_sf"/>
</dbReference>
<dbReference type="InterPro" id="IPR018060">
    <property type="entry name" value="HTH_AraC"/>
</dbReference>
<dbReference type="SMART" id="SM00342">
    <property type="entry name" value="HTH_ARAC"/>
    <property type="match status" value="1"/>
</dbReference>
<dbReference type="GO" id="GO:0003700">
    <property type="term" value="F:DNA-binding transcription factor activity"/>
    <property type="evidence" value="ECO:0007669"/>
    <property type="project" value="InterPro"/>
</dbReference>
<evidence type="ECO:0000313" key="5">
    <source>
        <dbReference type="EMBL" id="MSS58883.1"/>
    </source>
</evidence>
<feature type="domain" description="HTH araC/xylS-type" evidence="4">
    <location>
        <begin position="204"/>
        <end position="302"/>
    </location>
</feature>
<evidence type="ECO:0000313" key="6">
    <source>
        <dbReference type="Proteomes" id="UP000461880"/>
    </source>
</evidence>
<dbReference type="RefSeq" id="WP_105303278.1">
    <property type="nucleotide sequence ID" value="NZ_VUMN01000018.1"/>
</dbReference>
<keyword evidence="3" id="KW-0804">Transcription</keyword>
<dbReference type="EMBL" id="VUMN01000018">
    <property type="protein sequence ID" value="MSS58883.1"/>
    <property type="molecule type" value="Genomic_DNA"/>
</dbReference>
<dbReference type="GO" id="GO:0043565">
    <property type="term" value="F:sequence-specific DNA binding"/>
    <property type="evidence" value="ECO:0007669"/>
    <property type="project" value="InterPro"/>
</dbReference>
<dbReference type="Gene3D" id="1.10.10.60">
    <property type="entry name" value="Homeodomain-like"/>
    <property type="match status" value="2"/>
</dbReference>
<keyword evidence="2" id="KW-0238">DNA-binding</keyword>
<keyword evidence="1" id="KW-0805">Transcription regulation</keyword>
<dbReference type="PRINTS" id="PR00032">
    <property type="entry name" value="HTHARAC"/>
</dbReference>
<proteinExistence type="predicted"/>
<dbReference type="InterPro" id="IPR037923">
    <property type="entry name" value="HTH-like"/>
</dbReference>
<evidence type="ECO:0000256" key="3">
    <source>
        <dbReference type="ARBA" id="ARBA00023163"/>
    </source>
</evidence>
<dbReference type="InterPro" id="IPR018062">
    <property type="entry name" value="HTH_AraC-typ_CS"/>
</dbReference>
<dbReference type="PROSITE" id="PS00041">
    <property type="entry name" value="HTH_ARAC_FAMILY_1"/>
    <property type="match status" value="1"/>
</dbReference>
<dbReference type="Gene3D" id="2.60.120.10">
    <property type="entry name" value="Jelly Rolls"/>
    <property type="match status" value="1"/>
</dbReference>
<dbReference type="SUPFAM" id="SSF51215">
    <property type="entry name" value="Regulatory protein AraC"/>
    <property type="match status" value="1"/>
</dbReference>
<name>A0A7X2NTK9_9FIRM</name>
<accession>A0A7X2NTK9</accession>
<evidence type="ECO:0000259" key="4">
    <source>
        <dbReference type="PROSITE" id="PS01124"/>
    </source>
</evidence>
<dbReference type="InterPro" id="IPR013096">
    <property type="entry name" value="Cupin_2"/>
</dbReference>
<dbReference type="AlphaFoldDB" id="A0A7X2NTK9"/>
<dbReference type="Proteomes" id="UP000461880">
    <property type="component" value="Unassembled WGS sequence"/>
</dbReference>
<protein>
    <submittedName>
        <fullName evidence="5">AraC family transcriptional regulator</fullName>
    </submittedName>
</protein>
<dbReference type="InterPro" id="IPR020449">
    <property type="entry name" value="Tscrpt_reg_AraC-type_HTH"/>
</dbReference>
<organism evidence="5 6">
    <name type="scientific">Stecheria intestinalis</name>
    <dbReference type="NCBI Taxonomy" id="2606630"/>
    <lineage>
        <taxon>Bacteria</taxon>
        <taxon>Bacillati</taxon>
        <taxon>Bacillota</taxon>
        <taxon>Erysipelotrichia</taxon>
        <taxon>Erysipelotrichales</taxon>
        <taxon>Erysipelotrichaceae</taxon>
        <taxon>Stecheria</taxon>
    </lineage>
</organism>
<dbReference type="PROSITE" id="PS01124">
    <property type="entry name" value="HTH_ARAC_FAMILY_2"/>
    <property type="match status" value="1"/>
</dbReference>